<organism evidence="1 2">
    <name type="scientific">Persea americana</name>
    <name type="common">Avocado</name>
    <dbReference type="NCBI Taxonomy" id="3435"/>
    <lineage>
        <taxon>Eukaryota</taxon>
        <taxon>Viridiplantae</taxon>
        <taxon>Streptophyta</taxon>
        <taxon>Embryophyta</taxon>
        <taxon>Tracheophyta</taxon>
        <taxon>Spermatophyta</taxon>
        <taxon>Magnoliopsida</taxon>
        <taxon>Magnoliidae</taxon>
        <taxon>Laurales</taxon>
        <taxon>Lauraceae</taxon>
        <taxon>Persea</taxon>
    </lineage>
</organism>
<name>A0ACC2MA06_PERAE</name>
<evidence type="ECO:0000313" key="2">
    <source>
        <dbReference type="Proteomes" id="UP001234297"/>
    </source>
</evidence>
<accession>A0ACC2MA06</accession>
<evidence type="ECO:0000313" key="1">
    <source>
        <dbReference type="EMBL" id="KAJ8642500.1"/>
    </source>
</evidence>
<gene>
    <name evidence="1" type="ORF">MRB53_004248</name>
</gene>
<keyword evidence="2" id="KW-1185">Reference proteome</keyword>
<dbReference type="Proteomes" id="UP001234297">
    <property type="component" value="Chromosome 2"/>
</dbReference>
<sequence length="88" mass="9351">MKGRRESDGFCHGDGGYDAVIVGSGYGGSVAACRMSMAGIKVCLIEKGRGWEASDFPTNSSQIMSEVRVESKGGSFGRKDALFQLHES</sequence>
<comment type="caution">
    <text evidence="1">The sequence shown here is derived from an EMBL/GenBank/DDBJ whole genome shotgun (WGS) entry which is preliminary data.</text>
</comment>
<proteinExistence type="predicted"/>
<protein>
    <submittedName>
        <fullName evidence="1">Uncharacterized protein</fullName>
    </submittedName>
</protein>
<dbReference type="EMBL" id="CM056810">
    <property type="protein sequence ID" value="KAJ8642500.1"/>
    <property type="molecule type" value="Genomic_DNA"/>
</dbReference>
<reference evidence="1 2" key="1">
    <citation type="journal article" date="2022" name="Hortic Res">
        <title>A haplotype resolved chromosomal level avocado genome allows analysis of novel avocado genes.</title>
        <authorList>
            <person name="Nath O."/>
            <person name="Fletcher S.J."/>
            <person name="Hayward A."/>
            <person name="Shaw L.M."/>
            <person name="Masouleh A.K."/>
            <person name="Furtado A."/>
            <person name="Henry R.J."/>
            <person name="Mitter N."/>
        </authorList>
    </citation>
    <scope>NUCLEOTIDE SEQUENCE [LARGE SCALE GENOMIC DNA]</scope>
    <source>
        <strain evidence="2">cv. Hass</strain>
    </source>
</reference>